<dbReference type="AlphaFoldDB" id="A0A812WT43"/>
<proteinExistence type="predicted"/>
<sequence>ALASPVEVPPAIPGKATTASPPPPPAAQASTGPAAAAANPYLSAMTSNAAMNQYLQQQYLAQQAAAMAYHQQFAQQLMQMYGNQGASWGKSGKGKGFGKSKDGKDGKGKAAGEPAPFSAPAPADGAQDAGQAGQGTSPSEGGLADFQPAKPRLLQIVDPNSGQPIDTMGMNFAPWGPRNKGSTSEHSGTFVLTCLFISFLLFLIWPFYLIIHFCSLHGLLHSAPLIDSSYSSGTTHVKLFLRCTAFAVFGLAFR</sequence>
<feature type="compositionally biased region" description="Basic and acidic residues" evidence="1">
    <location>
        <begin position="99"/>
        <end position="110"/>
    </location>
</feature>
<reference evidence="3" key="1">
    <citation type="submission" date="2021-02" db="EMBL/GenBank/DDBJ databases">
        <authorList>
            <person name="Dougan E. K."/>
            <person name="Rhodes N."/>
            <person name="Thang M."/>
            <person name="Chan C."/>
        </authorList>
    </citation>
    <scope>NUCLEOTIDE SEQUENCE</scope>
</reference>
<evidence type="ECO:0000256" key="1">
    <source>
        <dbReference type="SAM" id="MobiDB-lite"/>
    </source>
</evidence>
<organism evidence="3 4">
    <name type="scientific">Symbiodinium necroappetens</name>
    <dbReference type="NCBI Taxonomy" id="1628268"/>
    <lineage>
        <taxon>Eukaryota</taxon>
        <taxon>Sar</taxon>
        <taxon>Alveolata</taxon>
        <taxon>Dinophyceae</taxon>
        <taxon>Suessiales</taxon>
        <taxon>Symbiodiniaceae</taxon>
        <taxon>Symbiodinium</taxon>
    </lineage>
</organism>
<feature type="non-terminal residue" evidence="3">
    <location>
        <position position="1"/>
    </location>
</feature>
<comment type="caution">
    <text evidence="3">The sequence shown here is derived from an EMBL/GenBank/DDBJ whole genome shotgun (WGS) entry which is preliminary data.</text>
</comment>
<keyword evidence="2" id="KW-1133">Transmembrane helix</keyword>
<gene>
    <name evidence="3" type="ORF">SNEC2469_LOCUS19661</name>
</gene>
<dbReference type="Proteomes" id="UP000601435">
    <property type="component" value="Unassembled WGS sequence"/>
</dbReference>
<evidence type="ECO:0000313" key="4">
    <source>
        <dbReference type="Proteomes" id="UP000601435"/>
    </source>
</evidence>
<evidence type="ECO:0000256" key="2">
    <source>
        <dbReference type="SAM" id="Phobius"/>
    </source>
</evidence>
<dbReference type="EMBL" id="CAJNJA010033746">
    <property type="protein sequence ID" value="CAE7683352.1"/>
    <property type="molecule type" value="Genomic_DNA"/>
</dbReference>
<accession>A0A812WT43</accession>
<protein>
    <submittedName>
        <fullName evidence="3">Uncharacterized protein</fullName>
    </submittedName>
</protein>
<dbReference type="OrthoDB" id="446471at2759"/>
<feature type="compositionally biased region" description="Low complexity" evidence="1">
    <location>
        <begin position="120"/>
        <end position="135"/>
    </location>
</feature>
<keyword evidence="2" id="KW-0812">Transmembrane</keyword>
<feature type="transmembrane region" description="Helical" evidence="2">
    <location>
        <begin position="190"/>
        <end position="213"/>
    </location>
</feature>
<keyword evidence="2" id="KW-0472">Membrane</keyword>
<name>A0A812WT43_9DINO</name>
<evidence type="ECO:0000313" key="3">
    <source>
        <dbReference type="EMBL" id="CAE7683352.1"/>
    </source>
</evidence>
<feature type="region of interest" description="Disordered" evidence="1">
    <location>
        <begin position="86"/>
        <end position="144"/>
    </location>
</feature>
<keyword evidence="4" id="KW-1185">Reference proteome</keyword>
<feature type="region of interest" description="Disordered" evidence="1">
    <location>
        <begin position="1"/>
        <end position="32"/>
    </location>
</feature>